<feature type="region of interest" description="Disordered" evidence="1">
    <location>
        <begin position="1"/>
        <end position="22"/>
    </location>
</feature>
<name>A0A5B7JT20_PORTR</name>
<evidence type="ECO:0000256" key="1">
    <source>
        <dbReference type="SAM" id="MobiDB-lite"/>
    </source>
</evidence>
<dbReference type="Proteomes" id="UP000324222">
    <property type="component" value="Unassembled WGS sequence"/>
</dbReference>
<sequence>MVTHPLHFHQGLHSTGSGELQEAQGTLNRAGLSAAPQDHVILRCLPLGGDDLLTQPWRSGGREYEYRAQRLSGFTVHRQAAAPECRDTGVHLMAVLCGGRGERF</sequence>
<dbReference type="EMBL" id="VSRR010105210">
    <property type="protein sequence ID" value="MPC96257.1"/>
    <property type="molecule type" value="Genomic_DNA"/>
</dbReference>
<feature type="compositionally biased region" description="Polar residues" evidence="1">
    <location>
        <begin position="12"/>
        <end position="22"/>
    </location>
</feature>
<accession>A0A5B7JT20</accession>
<comment type="caution">
    <text evidence="2">The sequence shown here is derived from an EMBL/GenBank/DDBJ whole genome shotgun (WGS) entry which is preliminary data.</text>
</comment>
<proteinExistence type="predicted"/>
<organism evidence="2 3">
    <name type="scientific">Portunus trituberculatus</name>
    <name type="common">Swimming crab</name>
    <name type="synonym">Neptunus trituberculatus</name>
    <dbReference type="NCBI Taxonomy" id="210409"/>
    <lineage>
        <taxon>Eukaryota</taxon>
        <taxon>Metazoa</taxon>
        <taxon>Ecdysozoa</taxon>
        <taxon>Arthropoda</taxon>
        <taxon>Crustacea</taxon>
        <taxon>Multicrustacea</taxon>
        <taxon>Malacostraca</taxon>
        <taxon>Eumalacostraca</taxon>
        <taxon>Eucarida</taxon>
        <taxon>Decapoda</taxon>
        <taxon>Pleocyemata</taxon>
        <taxon>Brachyura</taxon>
        <taxon>Eubrachyura</taxon>
        <taxon>Portunoidea</taxon>
        <taxon>Portunidae</taxon>
        <taxon>Portuninae</taxon>
        <taxon>Portunus</taxon>
    </lineage>
</organism>
<evidence type="ECO:0000313" key="3">
    <source>
        <dbReference type="Proteomes" id="UP000324222"/>
    </source>
</evidence>
<evidence type="ECO:0000313" key="2">
    <source>
        <dbReference type="EMBL" id="MPC96257.1"/>
    </source>
</evidence>
<keyword evidence="3" id="KW-1185">Reference proteome</keyword>
<dbReference type="AlphaFoldDB" id="A0A5B7JT20"/>
<gene>
    <name evidence="2" type="ORF">E2C01_091505</name>
</gene>
<reference evidence="2 3" key="1">
    <citation type="submission" date="2019-05" db="EMBL/GenBank/DDBJ databases">
        <title>Another draft genome of Portunus trituberculatus and its Hox gene families provides insights of decapod evolution.</title>
        <authorList>
            <person name="Jeong J.-H."/>
            <person name="Song I."/>
            <person name="Kim S."/>
            <person name="Choi T."/>
            <person name="Kim D."/>
            <person name="Ryu S."/>
            <person name="Kim W."/>
        </authorList>
    </citation>
    <scope>NUCLEOTIDE SEQUENCE [LARGE SCALE GENOMIC DNA]</scope>
    <source>
        <tissue evidence="2">Muscle</tissue>
    </source>
</reference>
<protein>
    <submittedName>
        <fullName evidence="2">Uncharacterized protein</fullName>
    </submittedName>
</protein>